<keyword evidence="4" id="KW-1185">Reference proteome</keyword>
<evidence type="ECO:0008006" key="5">
    <source>
        <dbReference type="Google" id="ProtNLM"/>
    </source>
</evidence>
<dbReference type="Proteomes" id="UP000180057">
    <property type="component" value="Unassembled WGS sequence"/>
</dbReference>
<proteinExistence type="predicted"/>
<keyword evidence="2" id="KW-0732">Signal</keyword>
<keyword evidence="1" id="KW-0812">Transmembrane</keyword>
<gene>
    <name evidence="3" type="ORF">BKP45_06650</name>
</gene>
<evidence type="ECO:0000313" key="4">
    <source>
        <dbReference type="Proteomes" id="UP000180057"/>
    </source>
</evidence>
<protein>
    <recommendedName>
        <fullName evidence="5">SLH domain-containing protein</fullName>
    </recommendedName>
</protein>
<evidence type="ECO:0000256" key="1">
    <source>
        <dbReference type="SAM" id="Phobius"/>
    </source>
</evidence>
<comment type="caution">
    <text evidence="3">The sequence shown here is derived from an EMBL/GenBank/DDBJ whole genome shotgun (WGS) entry which is preliminary data.</text>
</comment>
<dbReference type="RefSeq" id="WP_071388868.1">
    <property type="nucleotide sequence ID" value="NZ_MLQS01000001.1"/>
</dbReference>
<feature type="transmembrane region" description="Helical" evidence="1">
    <location>
        <begin position="927"/>
        <end position="943"/>
    </location>
</feature>
<dbReference type="STRING" id="472963.BKP45_06650"/>
<feature type="chain" id="PRO_5010309790" description="SLH domain-containing protein" evidence="2">
    <location>
        <begin position="27"/>
        <end position="951"/>
    </location>
</feature>
<accession>A0A1S2MCZ0</accession>
<dbReference type="AlphaFoldDB" id="A0A1S2MCZ0"/>
<feature type="signal peptide" evidence="2">
    <location>
        <begin position="1"/>
        <end position="26"/>
    </location>
</feature>
<dbReference type="OrthoDB" id="5845122at2"/>
<dbReference type="EMBL" id="MLQS01000001">
    <property type="protein sequence ID" value="OIJ22313.1"/>
    <property type="molecule type" value="Genomic_DNA"/>
</dbReference>
<name>A0A1S2MCZ0_9BACI</name>
<keyword evidence="1" id="KW-0472">Membrane</keyword>
<sequence>MKRFSRVFLAMLIMFSFLFPFPITLAQETSWQTAYREYLKEYLDQNRLDQMILVDLNRDGIPELFGGNSSMISSPVEVAITFQDDKVVELNHDGNGISGWESTIDFMIGLPTFVGLELYQDINRNEYIFFGSDSVSGGDSQDGCTYEISLVDHTVFTKEIYCASVPKWEYEEGITETFTFLGLEVTEVEFERKRSDYYSTLQEVDLKLISTGYGWMSNLLDGAEIDSAINHFLNSYSNSFSEDLYLSMASEDKLRLNEFINHFIQNFSEFDITRYGDTDFLDLALWNTFTNISPVEFNEDQLKYRPLYLKEEAEYYGFTEEVVNWPFYLMSANAVDEYLTELFGVVPEKKQKYKSEGFNTFYFEDGYYFFPELMFGGEWTAVSPQVEHLYSIEDGLYYLEYSIYDFAYSDDIDFSIELKENWSQEKKHSAYKVNSGYAIIRDVVIDGVETWNLVKYESNDAALLYDDLKLYQQQPLQESNITFDDPTGSTEYVTYLEEVLEQLNGSEPNHQGNSAITRFIEYSLQRIAMENVTAEDNQVFITKESVSDVLDHVLEAKSDVDKVLEAFAITLNKNADVVLTFHSDNLDLSMPVIVNFDQSIVEKADLVDRILVSLDGKGDFLSISVEDLKDFGSISIQFEKSSDQYLLTFLDDFGQAVDRIGHSLSLSFPAENEFSTVFMEAGGYNLGGRYDEVSQTIQILTNLSGEYRVLQNEVSINDIDHLSLDIQKAIYFMVSRGYLTLENDRFNPADNLNRNDLTMALVKMLYAYDKNLQTTYSDVEANDEYYHYIASAQNQDIVRRLDEETFNGLSYIDKEEFLALSSQTLRNKKGYDYPEDLTNYLVFIDSNKISNDVEQELALAVQKGLNSSGGFLMPNKEISRSEAAYVLHKLFMLMYDTPSAAINAELAATPANEATEITQDQEKSSKAIYYILLIIIVFIIFRGQTPTPLKR</sequence>
<evidence type="ECO:0000256" key="2">
    <source>
        <dbReference type="SAM" id="SignalP"/>
    </source>
</evidence>
<organism evidence="3 4">
    <name type="scientific">Anaerobacillus alkalidiazotrophicus</name>
    <dbReference type="NCBI Taxonomy" id="472963"/>
    <lineage>
        <taxon>Bacteria</taxon>
        <taxon>Bacillati</taxon>
        <taxon>Bacillota</taxon>
        <taxon>Bacilli</taxon>
        <taxon>Bacillales</taxon>
        <taxon>Bacillaceae</taxon>
        <taxon>Anaerobacillus</taxon>
    </lineage>
</organism>
<keyword evidence="1" id="KW-1133">Transmembrane helix</keyword>
<reference evidence="3 4" key="1">
    <citation type="submission" date="2016-10" db="EMBL/GenBank/DDBJ databases">
        <title>Draft genome sequences of four alkaliphilic bacteria belonging to the Anaerobacillus genus.</title>
        <authorList>
            <person name="Bassil N.M."/>
            <person name="Lloyd J.R."/>
        </authorList>
    </citation>
    <scope>NUCLEOTIDE SEQUENCE [LARGE SCALE GENOMIC DNA]</scope>
    <source>
        <strain evidence="3 4">DSM 22531</strain>
    </source>
</reference>
<evidence type="ECO:0000313" key="3">
    <source>
        <dbReference type="EMBL" id="OIJ22313.1"/>
    </source>
</evidence>